<evidence type="ECO:0000256" key="4">
    <source>
        <dbReference type="ARBA" id="ARBA00022723"/>
    </source>
</evidence>
<evidence type="ECO:0000256" key="7">
    <source>
        <dbReference type="ARBA" id="ARBA00023033"/>
    </source>
</evidence>
<keyword evidence="10" id="KW-0472">Membrane</keyword>
<dbReference type="SUPFAM" id="SSF48264">
    <property type="entry name" value="Cytochrome P450"/>
    <property type="match status" value="1"/>
</dbReference>
<gene>
    <name evidence="11" type="ORF">FIBRA_02915</name>
</gene>
<keyword evidence="12" id="KW-1185">Reference proteome</keyword>
<keyword evidence="7" id="KW-0503">Monooxygenase</keyword>
<dbReference type="GO" id="GO:0016705">
    <property type="term" value="F:oxidoreductase activity, acting on paired donors, with incorporation or reduction of molecular oxygen"/>
    <property type="evidence" value="ECO:0007669"/>
    <property type="project" value="InterPro"/>
</dbReference>
<dbReference type="InterPro" id="IPR001128">
    <property type="entry name" value="Cyt_P450"/>
</dbReference>
<keyword evidence="4 8" id="KW-0479">Metal-binding</keyword>
<evidence type="ECO:0000256" key="10">
    <source>
        <dbReference type="SAM" id="Phobius"/>
    </source>
</evidence>
<keyword evidence="6 8" id="KW-0408">Iron</keyword>
<feature type="transmembrane region" description="Helical" evidence="10">
    <location>
        <begin position="54"/>
        <end position="76"/>
    </location>
</feature>
<dbReference type="AlphaFoldDB" id="J4H242"/>
<accession>J4H242</accession>
<keyword evidence="10" id="KW-1133">Transmembrane helix</keyword>
<dbReference type="RefSeq" id="XP_012180152.1">
    <property type="nucleotide sequence ID" value="XM_012324762.1"/>
</dbReference>
<comment type="cofactor">
    <cofactor evidence="1 8">
        <name>heme</name>
        <dbReference type="ChEBI" id="CHEBI:30413"/>
    </cofactor>
</comment>
<dbReference type="PRINTS" id="PR00463">
    <property type="entry name" value="EP450I"/>
</dbReference>
<comment type="pathway">
    <text evidence="2">Secondary metabolite biosynthesis.</text>
</comment>
<evidence type="ECO:0000256" key="8">
    <source>
        <dbReference type="PIRSR" id="PIRSR602401-1"/>
    </source>
</evidence>
<evidence type="ECO:0000256" key="1">
    <source>
        <dbReference type="ARBA" id="ARBA00001971"/>
    </source>
</evidence>
<evidence type="ECO:0000256" key="5">
    <source>
        <dbReference type="ARBA" id="ARBA00023002"/>
    </source>
</evidence>
<keyword evidence="5" id="KW-0560">Oxidoreductase</keyword>
<evidence type="ECO:0000313" key="12">
    <source>
        <dbReference type="Proteomes" id="UP000006352"/>
    </source>
</evidence>
<dbReference type="GO" id="GO:0005506">
    <property type="term" value="F:iron ion binding"/>
    <property type="evidence" value="ECO:0007669"/>
    <property type="project" value="InterPro"/>
</dbReference>
<dbReference type="OrthoDB" id="6692864at2759"/>
<dbReference type="InterPro" id="IPR050121">
    <property type="entry name" value="Cytochrome_P450_monoxygenase"/>
</dbReference>
<evidence type="ECO:0000256" key="9">
    <source>
        <dbReference type="SAM" id="MobiDB-lite"/>
    </source>
</evidence>
<dbReference type="Proteomes" id="UP000006352">
    <property type="component" value="Unassembled WGS sequence"/>
</dbReference>
<feature type="compositionally biased region" description="Basic and acidic residues" evidence="9">
    <location>
        <begin position="156"/>
        <end position="169"/>
    </location>
</feature>
<evidence type="ECO:0000256" key="6">
    <source>
        <dbReference type="ARBA" id="ARBA00023004"/>
    </source>
</evidence>
<name>J4H242_9APHY</name>
<dbReference type="Pfam" id="PF00067">
    <property type="entry name" value="p450"/>
    <property type="match status" value="1"/>
</dbReference>
<dbReference type="GO" id="GO:0020037">
    <property type="term" value="F:heme binding"/>
    <property type="evidence" value="ECO:0007669"/>
    <property type="project" value="InterPro"/>
</dbReference>
<dbReference type="PRINTS" id="PR00385">
    <property type="entry name" value="P450"/>
</dbReference>
<comment type="similarity">
    <text evidence="3">Belongs to the cytochrome P450 family.</text>
</comment>
<dbReference type="STRING" id="599839.J4H242"/>
<evidence type="ECO:0000256" key="2">
    <source>
        <dbReference type="ARBA" id="ARBA00005179"/>
    </source>
</evidence>
<dbReference type="EMBL" id="HE797009">
    <property type="protein sequence ID" value="CCM00869.1"/>
    <property type="molecule type" value="Genomic_DNA"/>
</dbReference>
<dbReference type="GO" id="GO:0004497">
    <property type="term" value="F:monooxygenase activity"/>
    <property type="evidence" value="ECO:0007669"/>
    <property type="project" value="UniProtKB-KW"/>
</dbReference>
<evidence type="ECO:0000256" key="3">
    <source>
        <dbReference type="ARBA" id="ARBA00010617"/>
    </source>
</evidence>
<dbReference type="GeneID" id="24095780"/>
<dbReference type="CDD" id="cd11061">
    <property type="entry name" value="CYP67-like"/>
    <property type="match status" value="1"/>
</dbReference>
<dbReference type="PANTHER" id="PTHR24305:SF187">
    <property type="entry name" value="P450, PUTATIVE (EUROFUNG)-RELATED"/>
    <property type="match status" value="1"/>
</dbReference>
<dbReference type="HOGENOM" id="CLU_001570_14_10_1"/>
<dbReference type="InParanoid" id="J4H242"/>
<feature type="binding site" description="axial binding residue" evidence="8">
    <location>
        <position position="500"/>
    </location>
    <ligand>
        <name>heme</name>
        <dbReference type="ChEBI" id="CHEBI:30413"/>
    </ligand>
    <ligandPart>
        <name>Fe</name>
        <dbReference type="ChEBI" id="CHEBI:18248"/>
    </ligandPart>
</feature>
<dbReference type="Gene3D" id="1.10.630.10">
    <property type="entry name" value="Cytochrome P450"/>
    <property type="match status" value="1"/>
</dbReference>
<feature type="transmembrane region" description="Helical" evidence="10">
    <location>
        <begin position="29"/>
        <end position="47"/>
    </location>
</feature>
<evidence type="ECO:0008006" key="13">
    <source>
        <dbReference type="Google" id="ProtNLM"/>
    </source>
</evidence>
<feature type="region of interest" description="Disordered" evidence="9">
    <location>
        <begin position="156"/>
        <end position="178"/>
    </location>
</feature>
<proteinExistence type="inferred from homology"/>
<organism evidence="11 12">
    <name type="scientific">Fibroporia radiculosa</name>
    <dbReference type="NCBI Taxonomy" id="599839"/>
    <lineage>
        <taxon>Eukaryota</taxon>
        <taxon>Fungi</taxon>
        <taxon>Dikarya</taxon>
        <taxon>Basidiomycota</taxon>
        <taxon>Agaricomycotina</taxon>
        <taxon>Agaricomycetes</taxon>
        <taxon>Polyporales</taxon>
        <taxon>Fibroporiaceae</taxon>
        <taxon>Fibroporia</taxon>
    </lineage>
</organism>
<dbReference type="InterPro" id="IPR002401">
    <property type="entry name" value="Cyt_P450_E_grp-I"/>
</dbReference>
<evidence type="ECO:0000313" key="11">
    <source>
        <dbReference type="EMBL" id="CCM00869.1"/>
    </source>
</evidence>
<reference evidence="11 12" key="1">
    <citation type="journal article" date="2012" name="Appl. Environ. Microbiol.">
        <title>Short-read sequencing for genomic analysis of the brown rot fungus Fibroporia radiculosa.</title>
        <authorList>
            <person name="Tang J.D."/>
            <person name="Perkins A.D."/>
            <person name="Sonstegard T.S."/>
            <person name="Schroeder S.G."/>
            <person name="Burgess S.C."/>
            <person name="Diehl S.V."/>
        </authorList>
    </citation>
    <scope>NUCLEOTIDE SEQUENCE [LARGE SCALE GENOMIC DNA]</scope>
    <source>
        <strain evidence="11 12">TFFH 294</strain>
    </source>
</reference>
<keyword evidence="8" id="KW-0349">Heme</keyword>
<protein>
    <recommendedName>
        <fullName evidence="13">Cytochrome P450</fullName>
    </recommendedName>
</protein>
<keyword evidence="10" id="KW-0812">Transmembrane</keyword>
<dbReference type="PANTHER" id="PTHR24305">
    <property type="entry name" value="CYTOCHROME P450"/>
    <property type="match status" value="1"/>
</dbReference>
<dbReference type="InterPro" id="IPR036396">
    <property type="entry name" value="Cyt_P450_sf"/>
</dbReference>
<sequence>MSLNKGILASGGLALLSHLWFNRYESTDWTSLGILLGVIPAIPLAIFRESLNSTLLAIVVAYFTYYSVLLLSIGTYRLSPIHPLWKYPGPVVCRLSKFWLCYLQSRGKLHIYFKQLHDKYGPVVRVGPNELSILDVSLLPSILGANGMPKGPMWDGRRFSESKDKDPKAPKGQLISTRDLEHHRNERRMWNRAFTTPSVKKYEPIAIRRISQMVDILQRKCSGAGKSGLRLNLSQWISFFAFDFMGDFVFGGGFDLMQDCDKHGILNLLSDGMYLPSLTQHIPWCLKGVLSMPGVAMSMKSLAQFAHRETARRIKEGAVFDDLFYHLNDEAKLEDKPVPLPAVLSNAVTAIIAGSDTTTSTLTAAMCFLIENRSCFTRLRAEIDAAFPFGQVAPTEAGKLAQLEYLNAVINETLRMEPPVRTGLQRAPAPKSGGHMLGSSIFLPEGTAVYASPYVYHRDPRYFFPDPDRFCPERWLSKGEPGAVLNTSAYFPWSLGPANCVGKPVAQLEMRTVLANLIQAFDFEFADGYSYKAYDAKSLDYFITHKGPLPVIMKERCA</sequence>